<comment type="caution">
    <text evidence="2">The sequence shown here is derived from an EMBL/GenBank/DDBJ whole genome shotgun (WGS) entry which is preliminary data.</text>
</comment>
<dbReference type="EMBL" id="LAZR01015680">
    <property type="protein sequence ID" value="KKM07869.1"/>
    <property type="molecule type" value="Genomic_DNA"/>
</dbReference>
<evidence type="ECO:0000256" key="1">
    <source>
        <dbReference type="SAM" id="Phobius"/>
    </source>
</evidence>
<accession>A0A0F9H9R3</accession>
<dbReference type="Pfam" id="PF05940">
    <property type="entry name" value="NnrS"/>
    <property type="match status" value="1"/>
</dbReference>
<protein>
    <submittedName>
        <fullName evidence="2">Uncharacterized protein</fullName>
    </submittedName>
</protein>
<dbReference type="AlphaFoldDB" id="A0A0F9H9R3"/>
<sequence length="45" mass="4796">AHEFLFSYLGAVIAGFVLTAVPSWTGRLPVVGWHLAARFGVRGAP</sequence>
<keyword evidence="1" id="KW-1133">Transmembrane helix</keyword>
<name>A0A0F9H9R3_9ZZZZ</name>
<feature type="transmembrane region" description="Helical" evidence="1">
    <location>
        <begin position="6"/>
        <end position="25"/>
    </location>
</feature>
<reference evidence="2" key="1">
    <citation type="journal article" date="2015" name="Nature">
        <title>Complex archaea that bridge the gap between prokaryotes and eukaryotes.</title>
        <authorList>
            <person name="Spang A."/>
            <person name="Saw J.H."/>
            <person name="Jorgensen S.L."/>
            <person name="Zaremba-Niedzwiedzka K."/>
            <person name="Martijn J."/>
            <person name="Lind A.E."/>
            <person name="van Eijk R."/>
            <person name="Schleper C."/>
            <person name="Guy L."/>
            <person name="Ettema T.J."/>
        </authorList>
    </citation>
    <scope>NUCLEOTIDE SEQUENCE</scope>
</reference>
<evidence type="ECO:0000313" key="2">
    <source>
        <dbReference type="EMBL" id="KKM07869.1"/>
    </source>
</evidence>
<proteinExistence type="predicted"/>
<dbReference type="InterPro" id="IPR010266">
    <property type="entry name" value="NnrS"/>
</dbReference>
<organism evidence="2">
    <name type="scientific">marine sediment metagenome</name>
    <dbReference type="NCBI Taxonomy" id="412755"/>
    <lineage>
        <taxon>unclassified sequences</taxon>
        <taxon>metagenomes</taxon>
        <taxon>ecological metagenomes</taxon>
    </lineage>
</organism>
<keyword evidence="1" id="KW-0812">Transmembrane</keyword>
<feature type="non-terminal residue" evidence="2">
    <location>
        <position position="1"/>
    </location>
</feature>
<keyword evidence="1" id="KW-0472">Membrane</keyword>
<gene>
    <name evidence="2" type="ORF">LCGC14_1729640</name>
</gene>